<name>A0A1I6FNI5_9FLAO</name>
<evidence type="ECO:0000313" key="3">
    <source>
        <dbReference type="Proteomes" id="UP000199534"/>
    </source>
</evidence>
<dbReference type="InterPro" id="IPR036513">
    <property type="entry name" value="STAS_dom_sf"/>
</dbReference>
<reference evidence="2 3" key="1">
    <citation type="submission" date="2016-10" db="EMBL/GenBank/DDBJ databases">
        <authorList>
            <person name="de Groot N.N."/>
        </authorList>
    </citation>
    <scope>NUCLEOTIDE SEQUENCE [LARGE SCALE GENOMIC DNA]</scope>
    <source>
        <strain evidence="2 3">DSM 21019</strain>
    </source>
</reference>
<sequence>MALQISECRGVFSVHGSLHSGNAAILRQHLSAYFVPQKPIILNLGRVKSIDRQASLVLSQLHAFALRKNILLSIIGKENQEILPVMQASKTSYILSNDHF</sequence>
<dbReference type="PROSITE" id="PS50801">
    <property type="entry name" value="STAS"/>
    <property type="match status" value="1"/>
</dbReference>
<dbReference type="InterPro" id="IPR002645">
    <property type="entry name" value="STAS_dom"/>
</dbReference>
<dbReference type="RefSeq" id="WP_092979940.1">
    <property type="nucleotide sequence ID" value="NZ_FOYQ01000001.1"/>
</dbReference>
<organism evidence="2 3">
    <name type="scientific">Robiginitalea myxolifaciens</name>
    <dbReference type="NCBI Taxonomy" id="400055"/>
    <lineage>
        <taxon>Bacteria</taxon>
        <taxon>Pseudomonadati</taxon>
        <taxon>Bacteroidota</taxon>
        <taxon>Flavobacteriia</taxon>
        <taxon>Flavobacteriales</taxon>
        <taxon>Flavobacteriaceae</taxon>
        <taxon>Robiginitalea</taxon>
    </lineage>
</organism>
<dbReference type="Pfam" id="PF01740">
    <property type="entry name" value="STAS"/>
    <property type="match status" value="1"/>
</dbReference>
<feature type="domain" description="STAS" evidence="1">
    <location>
        <begin position="11"/>
        <end position="100"/>
    </location>
</feature>
<proteinExistence type="predicted"/>
<evidence type="ECO:0000259" key="1">
    <source>
        <dbReference type="PROSITE" id="PS50801"/>
    </source>
</evidence>
<keyword evidence="3" id="KW-1185">Reference proteome</keyword>
<dbReference type="SUPFAM" id="SSF52091">
    <property type="entry name" value="SpoIIaa-like"/>
    <property type="match status" value="1"/>
</dbReference>
<dbReference type="Proteomes" id="UP000199534">
    <property type="component" value="Unassembled WGS sequence"/>
</dbReference>
<protein>
    <recommendedName>
        <fullName evidence="1">STAS domain-containing protein</fullName>
    </recommendedName>
</protein>
<evidence type="ECO:0000313" key="2">
    <source>
        <dbReference type="EMBL" id="SFR31357.1"/>
    </source>
</evidence>
<dbReference type="AlphaFoldDB" id="A0A1I6FNI5"/>
<dbReference type="OrthoDB" id="1163458at2"/>
<accession>A0A1I6FNI5</accession>
<dbReference type="EMBL" id="FOYQ01000001">
    <property type="protein sequence ID" value="SFR31357.1"/>
    <property type="molecule type" value="Genomic_DNA"/>
</dbReference>
<gene>
    <name evidence="2" type="ORF">SAMN04490243_0184</name>
</gene>
<dbReference type="STRING" id="400055.SAMN04490243_0184"/>
<dbReference type="Gene3D" id="3.30.750.24">
    <property type="entry name" value="STAS domain"/>
    <property type="match status" value="1"/>
</dbReference>